<dbReference type="AlphaFoldDB" id="A0A3B0VNC3"/>
<dbReference type="Gene3D" id="2.60.120.560">
    <property type="entry name" value="Exo-inulinase, domain 1"/>
    <property type="match status" value="1"/>
</dbReference>
<dbReference type="GO" id="GO:0051301">
    <property type="term" value="P:cell division"/>
    <property type="evidence" value="ECO:0007669"/>
    <property type="project" value="UniProtKB-KW"/>
</dbReference>
<gene>
    <name evidence="1" type="ORF">MNBD_CHLOROFLEXI01-993</name>
</gene>
<sequence>MQKQMIKTTILLLLLAILSACGGGEAYEETFDDPGSWRVESSGDVVGEVRDGVFDFMVTANELISWTTAGQNFSDGIFSVEATQVAGPNNNAYGLLFRLDDEKDDFYAFQISGDGFVWIGRYRNGGANEVEPIVNDWWFESPVINQGNGTNKLSVQAEGQNLIFFVNDQEVGRVTDDAFSSGDIGLMVRTLGIGGVNIQFDNVSVKSLPEN</sequence>
<protein>
    <submittedName>
        <fullName evidence="1">Cell division protein FtsA</fullName>
    </submittedName>
</protein>
<accession>A0A3B0VNC3</accession>
<name>A0A3B0VNC3_9ZZZZ</name>
<dbReference type="EMBL" id="UOEU01000466">
    <property type="protein sequence ID" value="VAW33656.1"/>
    <property type="molecule type" value="Genomic_DNA"/>
</dbReference>
<dbReference type="PROSITE" id="PS51257">
    <property type="entry name" value="PROKAR_LIPOPROTEIN"/>
    <property type="match status" value="1"/>
</dbReference>
<keyword evidence="1" id="KW-0131">Cell cycle</keyword>
<reference evidence="1" key="1">
    <citation type="submission" date="2018-06" db="EMBL/GenBank/DDBJ databases">
        <authorList>
            <person name="Zhirakovskaya E."/>
        </authorList>
    </citation>
    <scope>NUCLEOTIDE SEQUENCE</scope>
</reference>
<organism evidence="1">
    <name type="scientific">hydrothermal vent metagenome</name>
    <dbReference type="NCBI Taxonomy" id="652676"/>
    <lineage>
        <taxon>unclassified sequences</taxon>
        <taxon>metagenomes</taxon>
        <taxon>ecological metagenomes</taxon>
    </lineage>
</organism>
<proteinExistence type="predicted"/>
<keyword evidence="1" id="KW-0132">Cell division</keyword>
<evidence type="ECO:0000313" key="1">
    <source>
        <dbReference type="EMBL" id="VAW33656.1"/>
    </source>
</evidence>